<protein>
    <submittedName>
        <fullName evidence="1">Uncharacterized protein</fullName>
    </submittedName>
</protein>
<dbReference type="EMBL" id="UOFV01000153">
    <property type="protein sequence ID" value="VAW98846.1"/>
    <property type="molecule type" value="Genomic_DNA"/>
</dbReference>
<accession>A0A3B1B1A4</accession>
<organism evidence="1">
    <name type="scientific">hydrothermal vent metagenome</name>
    <dbReference type="NCBI Taxonomy" id="652676"/>
    <lineage>
        <taxon>unclassified sequences</taxon>
        <taxon>metagenomes</taxon>
        <taxon>ecological metagenomes</taxon>
    </lineage>
</organism>
<dbReference type="AlphaFoldDB" id="A0A3B1B1A4"/>
<feature type="non-terminal residue" evidence="1">
    <location>
        <position position="119"/>
    </location>
</feature>
<name>A0A3B1B1A4_9ZZZZ</name>
<evidence type="ECO:0000313" key="1">
    <source>
        <dbReference type="EMBL" id="VAW98846.1"/>
    </source>
</evidence>
<proteinExistence type="predicted"/>
<sequence>MGDSPLHTDIEPKEFWTATMAERFVGWLDVYPGYWRRLVADCPFRGHGFVNNKFKNTDKGRASQLIFLGIIKLYPIKHLNGQDDDKPPVRFPSLPAVKGIHYTLVPPSVLLVESSPVVK</sequence>
<gene>
    <name evidence="1" type="ORF">MNBD_GAMMA19-877</name>
</gene>
<reference evidence="1" key="1">
    <citation type="submission" date="2018-06" db="EMBL/GenBank/DDBJ databases">
        <authorList>
            <person name="Zhirakovskaya E."/>
        </authorList>
    </citation>
    <scope>NUCLEOTIDE SEQUENCE</scope>
</reference>